<dbReference type="PROSITE" id="PS50235">
    <property type="entry name" value="USP_3"/>
    <property type="match status" value="1"/>
</dbReference>
<dbReference type="RefSeq" id="XP_002113846.1">
    <property type="nucleotide sequence ID" value="XM_002113810.1"/>
</dbReference>
<dbReference type="GO" id="GO:0031647">
    <property type="term" value="P:regulation of protein stability"/>
    <property type="evidence" value="ECO:0000318"/>
    <property type="project" value="GO_Central"/>
</dbReference>
<evidence type="ECO:0000259" key="18">
    <source>
        <dbReference type="PROSITE" id="PS50235"/>
    </source>
</evidence>
<dbReference type="InterPro" id="IPR009060">
    <property type="entry name" value="UBA-like_sf"/>
</dbReference>
<evidence type="ECO:0000259" key="19">
    <source>
        <dbReference type="PROSITE" id="PS50271"/>
    </source>
</evidence>
<feature type="binding site" evidence="14">
    <location>
        <position position="194"/>
    </location>
    <ligand>
        <name>Zn(2+)</name>
        <dbReference type="ChEBI" id="CHEBI:29105"/>
    </ligand>
</feature>
<feature type="binding site" evidence="14">
    <location>
        <position position="211"/>
    </location>
    <ligand>
        <name>Zn(2+)</name>
        <dbReference type="ChEBI" id="CHEBI:29105"/>
    </ligand>
</feature>
<dbReference type="PhylomeDB" id="B3S034"/>
<dbReference type="SUPFAM" id="SSF46934">
    <property type="entry name" value="UBA-like"/>
    <property type="match status" value="1"/>
</dbReference>
<dbReference type="FunFam" id="1.10.8.10:FF:000086">
    <property type="entry name" value="Ubiquitin carboxyl-terminal hydrolase"/>
    <property type="match status" value="1"/>
</dbReference>
<dbReference type="FunCoup" id="B3S034">
    <property type="interactions" value="2390"/>
</dbReference>
<keyword evidence="8 11" id="KW-0378">Hydrolase</keyword>
<dbReference type="InterPro" id="IPR028889">
    <property type="entry name" value="USP"/>
</dbReference>
<evidence type="ECO:0000256" key="8">
    <source>
        <dbReference type="ARBA" id="ARBA00022801"/>
    </source>
</evidence>
<dbReference type="InterPro" id="IPR050185">
    <property type="entry name" value="Ub_carboxyl-term_hydrolase"/>
</dbReference>
<evidence type="ECO:0000256" key="1">
    <source>
        <dbReference type="ARBA" id="ARBA00000707"/>
    </source>
</evidence>
<keyword evidence="3 11" id="KW-0645">Protease</keyword>
<dbReference type="Gene3D" id="1.10.8.10">
    <property type="entry name" value="DNA helicase RuvA subunit, C-terminal domain"/>
    <property type="match status" value="2"/>
</dbReference>
<dbReference type="InterPro" id="IPR001607">
    <property type="entry name" value="Znf_UBP"/>
</dbReference>
<feature type="active site" description="Proton acceptor" evidence="12">
    <location>
        <position position="775"/>
    </location>
</feature>
<keyword evidence="7 11" id="KW-0833">Ubl conjugation pathway</keyword>
<dbReference type="PROSITE" id="PS50030">
    <property type="entry name" value="UBA"/>
    <property type="match status" value="2"/>
</dbReference>
<dbReference type="EC" id="3.4.19.12" evidence="11 16"/>
<sequence length="813" mass="91490">MAVSLDAYLDRIRIPTAMDKVYKAECCYSFDTPVSDGGLYVCMSNFLSFGRNYVERYFKKTGHNIFLHLKKVAKPLNDAESGDEIESPPKKKPIRLAIGVEGGFDINVKQVDYEEINSIVLLPEFTVISLPNNNLPEKIQFCIIGILSVESASLTNQIQSWDGEERKTSIYAENLVQHSDPRRIPPSGWKCDVCGLEKNLWLNLTDGSILCGRKYFDGSGGNGHAVEHYEKTKYPLCVKLGTITVDGADVYSYAEDDMVLDPYLTKHLEHFGINITSMQKTEKTMAELEIDANMKLQEWDVIQESGRQLQPLSGPGYTGIKNLGNSCYLNSVMQVVFSIPDFQARYYERINDIFEKIDPHNIPTNLEAQMAKFGHGLLSGCYSIPSDTDGSEEQYGVTPIIFKNLIGAGHSEFSTAMQQDASEYLLHLINTIDKDEHKLKSSRNPNDSLRFEIEERIQCTKSNKVKYTSRTEYVLSLPIPQDSATNMQEFLDYQAKRKEAEARGEKMQDKDAVRPIVPLISCFNAFAEPELISDFFSTALGEKSTASKTAKIKSFPDYLFIQMKKFTVGEDWVPKKLDVIIDVADELDLAEYRGTGLKATEELLPEPIQEQAGKFNHDTQEEPAIDVGVVRQLSEMGFAFEGCRKAVYYTNNSGVEAAMSWVMDHMGDPDFADPLVLKSNTSKKTTFVADENGIATIISMGFTQEQANKALKATDNSVERAVDWIFSHVDDLDSMDTDENTQDETESKSKVRDGGTRYRLVAFISHMGSNTFCGHYVCHILKDGRWVIFNDRKVAISEVPPKGLAYLYLYKRL</sequence>
<dbReference type="Gene3D" id="3.30.40.10">
    <property type="entry name" value="Zinc/RING finger domain, C3HC4 (zinc finger)"/>
    <property type="match status" value="2"/>
</dbReference>
<keyword evidence="10 11" id="KW-0862">Zinc</keyword>
<feature type="binding site" evidence="13">
    <location>
        <position position="251"/>
    </location>
    <ligand>
        <name>substrate</name>
    </ligand>
</feature>
<keyword evidence="21" id="KW-1185">Reference proteome</keyword>
<feature type="binding site" evidence="13">
    <location>
        <begin position="213"/>
        <end position="216"/>
    </location>
    <ligand>
        <name>substrate</name>
    </ligand>
</feature>
<feature type="binding site" evidence="13">
    <location>
        <position position="256"/>
    </location>
    <ligand>
        <name>substrate</name>
    </ligand>
</feature>
<gene>
    <name evidence="20" type="ORF">TRIADDRAFT_50430</name>
</gene>
<feature type="binding site" evidence="13">
    <location>
        <position position="253"/>
    </location>
    <ligand>
        <name>substrate</name>
    </ligand>
</feature>
<dbReference type="GO" id="GO:0004843">
    <property type="term" value="F:cysteine-type deubiquitinase activity"/>
    <property type="evidence" value="ECO:0000318"/>
    <property type="project" value="GO_Central"/>
</dbReference>
<dbReference type="PANTHER" id="PTHR21646">
    <property type="entry name" value="UBIQUITIN CARBOXYL-TERMINAL HYDROLASE"/>
    <property type="match status" value="1"/>
</dbReference>
<evidence type="ECO:0000313" key="20">
    <source>
        <dbReference type="EMBL" id="EDV24320.1"/>
    </source>
</evidence>
<dbReference type="Pfam" id="PF02148">
    <property type="entry name" value="zf-UBP"/>
    <property type="match status" value="1"/>
</dbReference>
<evidence type="ECO:0000256" key="2">
    <source>
        <dbReference type="ARBA" id="ARBA00009085"/>
    </source>
</evidence>
<dbReference type="CDD" id="cd14386">
    <property type="entry name" value="UBA2_UBP5"/>
    <property type="match status" value="1"/>
</dbReference>
<proteinExistence type="inferred from homology"/>
<evidence type="ECO:0000256" key="4">
    <source>
        <dbReference type="ARBA" id="ARBA00022723"/>
    </source>
</evidence>
<dbReference type="FunFam" id="3.90.70.10:FF:000099">
    <property type="entry name" value="Ubiquitin carboxyl-terminal hydrolase"/>
    <property type="match status" value="1"/>
</dbReference>
<dbReference type="GO" id="GO:0008270">
    <property type="term" value="F:zinc ion binding"/>
    <property type="evidence" value="ECO:0007669"/>
    <property type="project" value="UniProtKB-UniRule"/>
</dbReference>
<feature type="binding site" evidence="13">
    <location>
        <position position="201"/>
    </location>
    <ligand>
        <name>substrate</name>
    </ligand>
</feature>
<dbReference type="HOGENOM" id="CLU_009884_1_0_1"/>
<keyword evidence="5" id="KW-0677">Repeat</keyword>
<dbReference type="GO" id="GO:0005829">
    <property type="term" value="C:cytosol"/>
    <property type="evidence" value="ECO:0000318"/>
    <property type="project" value="GO_Central"/>
</dbReference>
<evidence type="ECO:0000256" key="5">
    <source>
        <dbReference type="ARBA" id="ARBA00022737"/>
    </source>
</evidence>
<evidence type="ECO:0000256" key="9">
    <source>
        <dbReference type="ARBA" id="ARBA00022807"/>
    </source>
</evidence>
<dbReference type="GO" id="GO:0006508">
    <property type="term" value="P:proteolysis"/>
    <property type="evidence" value="ECO:0007669"/>
    <property type="project" value="UniProtKB-KW"/>
</dbReference>
<evidence type="ECO:0000256" key="16">
    <source>
        <dbReference type="RuleBase" id="RU366025"/>
    </source>
</evidence>
<dbReference type="InterPro" id="IPR016652">
    <property type="entry name" value="Ubiquitinyl_hydrolase"/>
</dbReference>
<evidence type="ECO:0000256" key="12">
    <source>
        <dbReference type="PIRSR" id="PIRSR016308-1"/>
    </source>
</evidence>
<dbReference type="InterPro" id="IPR015940">
    <property type="entry name" value="UBA"/>
</dbReference>
<feature type="domain" description="UBA" evidence="17">
    <location>
        <begin position="688"/>
        <end position="728"/>
    </location>
</feature>
<dbReference type="OMA" id="FVPCEHT"/>
<dbReference type="AlphaFoldDB" id="B3S034"/>
<evidence type="ECO:0000256" key="13">
    <source>
        <dbReference type="PIRSR" id="PIRSR016308-2"/>
    </source>
</evidence>
<dbReference type="SUPFAM" id="SSF57850">
    <property type="entry name" value="RING/U-box"/>
    <property type="match status" value="1"/>
</dbReference>
<dbReference type="STRING" id="10228.B3S034"/>
<evidence type="ECO:0000256" key="10">
    <source>
        <dbReference type="ARBA" id="ARBA00022833"/>
    </source>
</evidence>
<dbReference type="InterPro" id="IPR001394">
    <property type="entry name" value="Peptidase_C19_UCH"/>
</dbReference>
<dbReference type="Proteomes" id="UP000009022">
    <property type="component" value="Unassembled WGS sequence"/>
</dbReference>
<protein>
    <recommendedName>
        <fullName evidence="11 16">Ubiquitin carboxyl-terminal hydrolase</fullName>
        <ecNumber evidence="11 16">3.4.19.12</ecNumber>
    </recommendedName>
</protein>
<comment type="catalytic activity">
    <reaction evidence="1 11 16">
        <text>Thiol-dependent hydrolysis of ester, thioester, amide, peptide and isopeptide bonds formed by the C-terminal Gly of ubiquitin (a 76-residue protein attached to proteins as an intracellular targeting signal).</text>
        <dbReference type="EC" id="3.4.19.12"/>
    </reaction>
</comment>
<evidence type="ECO:0000256" key="14">
    <source>
        <dbReference type="PIRSR" id="PIRSR016308-3"/>
    </source>
</evidence>
<evidence type="ECO:0000256" key="7">
    <source>
        <dbReference type="ARBA" id="ARBA00022786"/>
    </source>
</evidence>
<dbReference type="InterPro" id="IPR013083">
    <property type="entry name" value="Znf_RING/FYVE/PHD"/>
</dbReference>
<dbReference type="MEROPS" id="C19.001"/>
<dbReference type="EMBL" id="DS985246">
    <property type="protein sequence ID" value="EDV24320.1"/>
    <property type="molecule type" value="Genomic_DNA"/>
</dbReference>
<feature type="binding site" evidence="14">
    <location>
        <position position="191"/>
    </location>
    <ligand>
        <name>Zn(2+)</name>
        <dbReference type="ChEBI" id="CHEBI:29105"/>
    </ligand>
</feature>
<dbReference type="CDD" id="cd14294">
    <property type="entry name" value="UBA1_UBP5_like"/>
    <property type="match status" value="1"/>
</dbReference>
<dbReference type="FunFam" id="3.30.40.10:FF:000784">
    <property type="entry name" value="Ubiquitin carboxyl-terminal hydrolase"/>
    <property type="match status" value="1"/>
</dbReference>
<reference evidence="20 21" key="1">
    <citation type="journal article" date="2008" name="Nature">
        <title>The Trichoplax genome and the nature of placozoans.</title>
        <authorList>
            <person name="Srivastava M."/>
            <person name="Begovic E."/>
            <person name="Chapman J."/>
            <person name="Putnam N.H."/>
            <person name="Hellsten U."/>
            <person name="Kawashima T."/>
            <person name="Kuo A."/>
            <person name="Mitros T."/>
            <person name="Salamov A."/>
            <person name="Carpenter M.L."/>
            <person name="Signorovitch A.Y."/>
            <person name="Moreno M.A."/>
            <person name="Kamm K."/>
            <person name="Grimwood J."/>
            <person name="Schmutz J."/>
            <person name="Shapiro H."/>
            <person name="Grigoriev I.V."/>
            <person name="Buss L.W."/>
            <person name="Schierwater B."/>
            <person name="Dellaporta S.L."/>
            <person name="Rokhsar D.S."/>
        </authorList>
    </citation>
    <scope>NUCLEOTIDE SEQUENCE [LARGE SCALE GENOMIC DNA]</scope>
    <source>
        <strain evidence="20 21">Grell-BS-1999</strain>
    </source>
</reference>
<feature type="domain" description="UBA" evidence="17">
    <location>
        <begin position="618"/>
        <end position="665"/>
    </location>
</feature>
<dbReference type="Gene3D" id="3.90.70.10">
    <property type="entry name" value="Cysteine proteinases"/>
    <property type="match status" value="1"/>
</dbReference>
<feature type="active site" description="Nucleophile" evidence="12">
    <location>
        <position position="327"/>
    </location>
</feature>
<dbReference type="PROSITE" id="PS50271">
    <property type="entry name" value="ZF_UBP"/>
    <property type="match status" value="1"/>
</dbReference>
<evidence type="ECO:0000256" key="11">
    <source>
        <dbReference type="PIRNR" id="PIRNR016308"/>
    </source>
</evidence>
<evidence type="ECO:0000259" key="17">
    <source>
        <dbReference type="PROSITE" id="PS50030"/>
    </source>
</evidence>
<accession>B3S034</accession>
<dbReference type="Pfam" id="PF00443">
    <property type="entry name" value="UCH"/>
    <property type="match status" value="1"/>
</dbReference>
<keyword evidence="9 11" id="KW-0788">Thiol protease</keyword>
<dbReference type="OrthoDB" id="361536at2759"/>
<dbReference type="eggNOG" id="KOG0944">
    <property type="taxonomic scope" value="Eukaryota"/>
</dbReference>
<keyword evidence="4 11" id="KW-0479">Metal-binding</keyword>
<comment type="similarity">
    <text evidence="2 11 16">Belongs to the peptidase C19 family.</text>
</comment>
<dbReference type="CTD" id="6755059"/>
<dbReference type="InterPro" id="IPR018200">
    <property type="entry name" value="USP_CS"/>
</dbReference>
<dbReference type="GO" id="GO:0016579">
    <property type="term" value="P:protein deubiquitination"/>
    <property type="evidence" value="ECO:0007669"/>
    <property type="project" value="InterPro"/>
</dbReference>
<dbReference type="GeneID" id="6755059"/>
<dbReference type="PIRSF" id="PIRSF016308">
    <property type="entry name" value="UBP"/>
    <property type="match status" value="1"/>
</dbReference>
<dbReference type="GO" id="GO:0005634">
    <property type="term" value="C:nucleus"/>
    <property type="evidence" value="ECO:0000318"/>
    <property type="project" value="GO_Central"/>
</dbReference>
<dbReference type="InParanoid" id="B3S034"/>
<dbReference type="InterPro" id="IPR038765">
    <property type="entry name" value="Papain-like_cys_pep_sf"/>
</dbReference>
<dbReference type="PROSITE" id="PS00973">
    <property type="entry name" value="USP_2"/>
    <property type="match status" value="1"/>
</dbReference>
<feature type="binding site" evidence="14">
    <location>
        <position position="224"/>
    </location>
    <ligand>
        <name>Zn(2+)</name>
        <dbReference type="ChEBI" id="CHEBI:29105"/>
    </ligand>
</feature>
<dbReference type="InterPro" id="IPR041432">
    <property type="entry name" value="UBP13_Znf-UBP_var"/>
</dbReference>
<organism evidence="20 21">
    <name type="scientific">Trichoplax adhaerens</name>
    <name type="common">Trichoplax reptans</name>
    <dbReference type="NCBI Taxonomy" id="10228"/>
    <lineage>
        <taxon>Eukaryota</taxon>
        <taxon>Metazoa</taxon>
        <taxon>Placozoa</taxon>
        <taxon>Uniplacotomia</taxon>
        <taxon>Trichoplacea</taxon>
        <taxon>Trichoplacidae</taxon>
        <taxon>Trichoplax</taxon>
    </lineage>
</organism>
<evidence type="ECO:0000313" key="21">
    <source>
        <dbReference type="Proteomes" id="UP000009022"/>
    </source>
</evidence>
<evidence type="ECO:0000256" key="6">
    <source>
        <dbReference type="ARBA" id="ARBA00022771"/>
    </source>
</evidence>
<dbReference type="CDD" id="cd02658">
    <property type="entry name" value="Peptidase_C19B"/>
    <property type="match status" value="1"/>
</dbReference>
<dbReference type="Pfam" id="PF17807">
    <property type="entry name" value="zf-UBP_var"/>
    <property type="match status" value="1"/>
</dbReference>
<dbReference type="SUPFAM" id="SSF54001">
    <property type="entry name" value="Cysteine proteinases"/>
    <property type="match status" value="1"/>
</dbReference>
<dbReference type="SMART" id="SM00290">
    <property type="entry name" value="ZnF_UBP"/>
    <property type="match status" value="1"/>
</dbReference>
<dbReference type="KEGG" id="tad:TRIADDRAFT_50430"/>
<keyword evidence="6 15" id="KW-0863">Zinc-finger</keyword>
<name>B3S034_TRIAD</name>
<dbReference type="Pfam" id="PF00627">
    <property type="entry name" value="UBA"/>
    <property type="match status" value="2"/>
</dbReference>
<feature type="domain" description="USP" evidence="18">
    <location>
        <begin position="318"/>
        <end position="813"/>
    </location>
</feature>
<evidence type="ECO:0000256" key="3">
    <source>
        <dbReference type="ARBA" id="ARBA00022670"/>
    </source>
</evidence>
<dbReference type="SMART" id="SM00165">
    <property type="entry name" value="UBA"/>
    <property type="match status" value="2"/>
</dbReference>
<evidence type="ECO:0000256" key="15">
    <source>
        <dbReference type="PROSITE-ProRule" id="PRU00502"/>
    </source>
</evidence>
<dbReference type="PROSITE" id="PS00972">
    <property type="entry name" value="USP_1"/>
    <property type="match status" value="1"/>
</dbReference>
<dbReference type="PANTHER" id="PTHR21646:SF10">
    <property type="entry name" value="UBIQUITIN CARBOXYL-TERMINAL HYDROLASE 14"/>
    <property type="match status" value="1"/>
</dbReference>
<dbReference type="FunFam" id="3.30.40.10:FF:000026">
    <property type="entry name" value="Ubiquitin carboxyl-terminal hydrolase"/>
    <property type="match status" value="1"/>
</dbReference>
<feature type="domain" description="UBP-type" evidence="19">
    <location>
        <begin position="167"/>
        <end position="275"/>
    </location>
</feature>